<keyword evidence="2 4" id="KW-0663">Pyridoxal phosphate</keyword>
<dbReference type="PANTHER" id="PTHR30511:SF0">
    <property type="entry name" value="ALANINE RACEMASE, CATABOLIC-RELATED"/>
    <property type="match status" value="1"/>
</dbReference>
<reference evidence="8" key="1">
    <citation type="submission" date="2020-10" db="EMBL/GenBank/DDBJ databases">
        <authorList>
            <person name="Gilroy R."/>
        </authorList>
    </citation>
    <scope>NUCLEOTIDE SEQUENCE</scope>
    <source>
        <strain evidence="8">CHK180-2868</strain>
    </source>
</reference>
<feature type="domain" description="Alanine racemase C-terminal" evidence="7">
    <location>
        <begin position="243"/>
        <end position="371"/>
    </location>
</feature>
<dbReference type="PROSITE" id="PS00395">
    <property type="entry name" value="ALANINE_RACEMASE"/>
    <property type="match status" value="1"/>
</dbReference>
<feature type="modified residue" description="N6-(pyridoxal phosphate)lysine" evidence="4 5">
    <location>
        <position position="37"/>
    </location>
</feature>
<evidence type="ECO:0000313" key="8">
    <source>
        <dbReference type="EMBL" id="HIR06004.1"/>
    </source>
</evidence>
<evidence type="ECO:0000313" key="9">
    <source>
        <dbReference type="Proteomes" id="UP000824250"/>
    </source>
</evidence>
<dbReference type="GO" id="GO:0030632">
    <property type="term" value="P:D-alanine biosynthetic process"/>
    <property type="evidence" value="ECO:0007669"/>
    <property type="project" value="UniProtKB-UniRule"/>
</dbReference>
<dbReference type="SUPFAM" id="SSF50621">
    <property type="entry name" value="Alanine racemase C-terminal domain-like"/>
    <property type="match status" value="1"/>
</dbReference>
<dbReference type="SUPFAM" id="SSF51419">
    <property type="entry name" value="PLP-binding barrel"/>
    <property type="match status" value="1"/>
</dbReference>
<protein>
    <recommendedName>
        <fullName evidence="4">Alanine racemase</fullName>
        <ecNumber evidence="4">5.1.1.1</ecNumber>
    </recommendedName>
</protein>
<dbReference type="Gene3D" id="3.20.20.10">
    <property type="entry name" value="Alanine racemase"/>
    <property type="match status" value="1"/>
</dbReference>
<dbReference type="InterPro" id="IPR020622">
    <property type="entry name" value="Ala_racemase_pyridoxalP-BS"/>
</dbReference>
<dbReference type="Gene3D" id="2.40.37.10">
    <property type="entry name" value="Lyase, Ornithine Decarboxylase, Chain A, domain 1"/>
    <property type="match status" value="1"/>
</dbReference>
<dbReference type="InterPro" id="IPR029066">
    <property type="entry name" value="PLP-binding_barrel"/>
</dbReference>
<dbReference type="SMART" id="SM01005">
    <property type="entry name" value="Ala_racemase_C"/>
    <property type="match status" value="1"/>
</dbReference>
<dbReference type="AlphaFoldDB" id="A0A9D1A4Q9"/>
<keyword evidence="3 4" id="KW-0413">Isomerase</keyword>
<evidence type="ECO:0000256" key="1">
    <source>
        <dbReference type="ARBA" id="ARBA00001933"/>
    </source>
</evidence>
<feature type="active site" description="Proton acceptor; specific for L-alanine" evidence="4">
    <location>
        <position position="264"/>
    </location>
</feature>
<evidence type="ECO:0000256" key="4">
    <source>
        <dbReference type="HAMAP-Rule" id="MF_01201"/>
    </source>
</evidence>
<evidence type="ECO:0000256" key="3">
    <source>
        <dbReference type="ARBA" id="ARBA00023235"/>
    </source>
</evidence>
<feature type="binding site" evidence="4 6">
    <location>
        <position position="134"/>
    </location>
    <ligand>
        <name>substrate</name>
    </ligand>
</feature>
<comment type="pathway">
    <text evidence="4">Amino-acid biosynthesis; D-alanine biosynthesis; D-alanine from L-alanine: step 1/1.</text>
</comment>
<dbReference type="Proteomes" id="UP000824250">
    <property type="component" value="Unassembled WGS sequence"/>
</dbReference>
<dbReference type="PANTHER" id="PTHR30511">
    <property type="entry name" value="ALANINE RACEMASE"/>
    <property type="match status" value="1"/>
</dbReference>
<dbReference type="NCBIfam" id="TIGR00492">
    <property type="entry name" value="alr"/>
    <property type="match status" value="1"/>
</dbReference>
<dbReference type="Pfam" id="PF00842">
    <property type="entry name" value="Ala_racemase_C"/>
    <property type="match status" value="1"/>
</dbReference>
<evidence type="ECO:0000259" key="7">
    <source>
        <dbReference type="SMART" id="SM01005"/>
    </source>
</evidence>
<proteinExistence type="inferred from homology"/>
<feature type="active site" description="Proton acceptor; specific for D-alanine" evidence="4">
    <location>
        <position position="37"/>
    </location>
</feature>
<dbReference type="CDD" id="cd00430">
    <property type="entry name" value="PLPDE_III_AR"/>
    <property type="match status" value="1"/>
</dbReference>
<comment type="cofactor">
    <cofactor evidence="1 4 5">
        <name>pyridoxal 5'-phosphate</name>
        <dbReference type="ChEBI" id="CHEBI:597326"/>
    </cofactor>
</comment>
<dbReference type="InterPro" id="IPR011079">
    <property type="entry name" value="Ala_racemase_C"/>
</dbReference>
<name>A0A9D1A4Q9_9FIRM</name>
<comment type="catalytic activity">
    <reaction evidence="4">
        <text>L-alanine = D-alanine</text>
        <dbReference type="Rhea" id="RHEA:20249"/>
        <dbReference type="ChEBI" id="CHEBI:57416"/>
        <dbReference type="ChEBI" id="CHEBI:57972"/>
        <dbReference type="EC" id="5.1.1.1"/>
    </reaction>
</comment>
<dbReference type="EMBL" id="DVGC01000047">
    <property type="protein sequence ID" value="HIR06004.1"/>
    <property type="molecule type" value="Genomic_DNA"/>
</dbReference>
<dbReference type="GO" id="GO:0030170">
    <property type="term" value="F:pyridoxal phosphate binding"/>
    <property type="evidence" value="ECO:0007669"/>
    <property type="project" value="UniProtKB-UniRule"/>
</dbReference>
<evidence type="ECO:0000256" key="2">
    <source>
        <dbReference type="ARBA" id="ARBA00022898"/>
    </source>
</evidence>
<evidence type="ECO:0000256" key="6">
    <source>
        <dbReference type="PIRSR" id="PIRSR600821-52"/>
    </source>
</evidence>
<evidence type="ECO:0000256" key="5">
    <source>
        <dbReference type="PIRSR" id="PIRSR600821-50"/>
    </source>
</evidence>
<dbReference type="InterPro" id="IPR009006">
    <property type="entry name" value="Ala_racemase/Decarboxylase_C"/>
</dbReference>
<dbReference type="FunFam" id="3.20.20.10:FF:000002">
    <property type="entry name" value="Alanine racemase"/>
    <property type="match status" value="1"/>
</dbReference>
<dbReference type="InterPro" id="IPR000821">
    <property type="entry name" value="Ala_racemase"/>
</dbReference>
<organism evidence="8 9">
    <name type="scientific">Candidatus Copromonas faecavium</name>
    <name type="common">nom. illeg.</name>
    <dbReference type="NCBI Taxonomy" id="2840740"/>
    <lineage>
        <taxon>Bacteria</taxon>
        <taxon>Bacillati</taxon>
        <taxon>Bacillota</taxon>
        <taxon>Clostridia</taxon>
        <taxon>Lachnospirales</taxon>
        <taxon>Lachnospiraceae</taxon>
        <taxon>Candidatus Copromonas (nom. illeg.)</taxon>
    </lineage>
</organism>
<reference evidence="8" key="2">
    <citation type="journal article" date="2021" name="PeerJ">
        <title>Extensive microbial diversity within the chicken gut microbiome revealed by metagenomics and culture.</title>
        <authorList>
            <person name="Gilroy R."/>
            <person name="Ravi A."/>
            <person name="Getino M."/>
            <person name="Pursley I."/>
            <person name="Horton D.L."/>
            <person name="Alikhan N.F."/>
            <person name="Baker D."/>
            <person name="Gharbi K."/>
            <person name="Hall N."/>
            <person name="Watson M."/>
            <person name="Adriaenssens E.M."/>
            <person name="Foster-Nyarko E."/>
            <person name="Jarju S."/>
            <person name="Secka A."/>
            <person name="Antonio M."/>
            <person name="Oren A."/>
            <person name="Chaudhuri R.R."/>
            <person name="La Ragione R."/>
            <person name="Hildebrand F."/>
            <person name="Pallen M.J."/>
        </authorList>
    </citation>
    <scope>NUCLEOTIDE SEQUENCE</scope>
    <source>
        <strain evidence="8">CHK180-2868</strain>
    </source>
</reference>
<dbReference type="GO" id="GO:0005829">
    <property type="term" value="C:cytosol"/>
    <property type="evidence" value="ECO:0007669"/>
    <property type="project" value="TreeGrafter"/>
</dbReference>
<dbReference type="Pfam" id="PF01168">
    <property type="entry name" value="Ala_racemase_N"/>
    <property type="match status" value="1"/>
</dbReference>
<dbReference type="InterPro" id="IPR001608">
    <property type="entry name" value="Ala_racemase_N"/>
</dbReference>
<dbReference type="GO" id="GO:0008784">
    <property type="term" value="F:alanine racemase activity"/>
    <property type="evidence" value="ECO:0007669"/>
    <property type="project" value="UniProtKB-UniRule"/>
</dbReference>
<dbReference type="EC" id="5.1.1.1" evidence="4"/>
<dbReference type="PRINTS" id="PR00992">
    <property type="entry name" value="ALARACEMASE"/>
</dbReference>
<comment type="similarity">
    <text evidence="4">Belongs to the alanine racemase family.</text>
</comment>
<sequence length="398" mass="44298">MRTDRTYVDIHLDRIEENMRAIQRELTPGTMVIGIVKADGYGHGAVAVAQTIDRFVSGYGVATADEALQLRKHGIGKGILVLGPAARERYEELVREEIRPTIFRYEDAKELSKTACRLERTAKIHIAVDTGMGRIGLEPGEQAAETVERIAALPGIQIEGAFTHFARADEREKEFTRQQLERFSGFLALLKERGISIPIRHCSNSAGLLELREADFDAVRAGIILYGLKPSGETGMDFSVRPAMEWKSHLTYIKEVEAGTSISYGGTFLAPGPMRVATVCAGYGDGYPRSLSGKGEILVCGKRAPILGRICMDQFMVDVTDIPQAREWETVTLLGQDGDETITMEELAQKSGGFHYELPCLIGRRVPRRYLYRGEPVAFLSWPDGTYEVFREPVLRRK</sequence>
<feature type="binding site" evidence="4 6">
    <location>
        <position position="312"/>
    </location>
    <ligand>
        <name>substrate</name>
    </ligand>
</feature>
<comment type="caution">
    <text evidence="8">The sequence shown here is derived from an EMBL/GenBank/DDBJ whole genome shotgun (WGS) entry which is preliminary data.</text>
</comment>
<dbReference type="HAMAP" id="MF_01201">
    <property type="entry name" value="Ala_racemase"/>
    <property type="match status" value="1"/>
</dbReference>
<gene>
    <name evidence="8" type="primary">alr</name>
    <name evidence="8" type="ORF">IAB28_08585</name>
</gene>
<accession>A0A9D1A4Q9</accession>
<comment type="function">
    <text evidence="4">Catalyzes the interconversion of L-alanine and D-alanine. May also act on other amino acids.</text>
</comment>